<protein>
    <submittedName>
        <fullName evidence="1">Uncharacterized protein</fullName>
    </submittedName>
</protein>
<evidence type="ECO:0000313" key="2">
    <source>
        <dbReference type="Proteomes" id="UP000269801"/>
    </source>
</evidence>
<organism evidence="1 2">
    <name type="scientific">Pseudomonas savastanoi</name>
    <name type="common">Pseudomonas syringae pv. savastanoi</name>
    <dbReference type="NCBI Taxonomy" id="29438"/>
    <lineage>
        <taxon>Bacteria</taxon>
        <taxon>Pseudomonadati</taxon>
        <taxon>Pseudomonadota</taxon>
        <taxon>Gammaproteobacteria</taxon>
        <taxon>Pseudomonadales</taxon>
        <taxon>Pseudomonadaceae</taxon>
        <taxon>Pseudomonas</taxon>
    </lineage>
</organism>
<comment type="caution">
    <text evidence="1">The sequence shown here is derived from an EMBL/GenBank/DDBJ whole genome shotgun (WGS) entry which is preliminary data.</text>
</comment>
<feature type="non-terminal residue" evidence="1">
    <location>
        <position position="41"/>
    </location>
</feature>
<reference evidence="1 2" key="1">
    <citation type="submission" date="2018-08" db="EMBL/GenBank/DDBJ databases">
        <title>Recombination of ecologically and evolutionarily significant loci maintains genetic cohesion in the Pseudomonas syringae species complex.</title>
        <authorList>
            <person name="Dillon M."/>
            <person name="Thakur S."/>
            <person name="Almeida R.N.D."/>
            <person name="Weir B.S."/>
            <person name="Guttman D.S."/>
        </authorList>
    </citation>
    <scope>NUCLEOTIDE SEQUENCE [LARGE SCALE GENOMIC DNA]</scope>
    <source>
        <strain evidence="1 2">ICMP 13685</strain>
    </source>
</reference>
<gene>
    <name evidence="1" type="ORF">ALP70_02545</name>
</gene>
<dbReference type="EMBL" id="RBSL01000068">
    <property type="protein sequence ID" value="RMS30397.1"/>
    <property type="molecule type" value="Genomic_DNA"/>
</dbReference>
<evidence type="ECO:0000313" key="1">
    <source>
        <dbReference type="EMBL" id="RMS30397.1"/>
    </source>
</evidence>
<proteinExistence type="predicted"/>
<dbReference type="Proteomes" id="UP000269801">
    <property type="component" value="Unassembled WGS sequence"/>
</dbReference>
<dbReference type="AlphaFoldDB" id="A0A3M5C0L2"/>
<accession>A0A3M5C0L2</accession>
<sequence>MALVIAVMRAFARAVLKALYLRQVVPPQVFGLERRVDDGVR</sequence>
<name>A0A3M5C0L2_PSESS</name>